<feature type="transmembrane region" description="Helical" evidence="6">
    <location>
        <begin position="267"/>
        <end position="284"/>
    </location>
</feature>
<evidence type="ECO:0000256" key="5">
    <source>
        <dbReference type="ARBA" id="ARBA00023136"/>
    </source>
</evidence>
<keyword evidence="5 6" id="KW-0472">Membrane</keyword>
<evidence type="ECO:0000256" key="6">
    <source>
        <dbReference type="SAM" id="Phobius"/>
    </source>
</evidence>
<evidence type="ECO:0000256" key="1">
    <source>
        <dbReference type="ARBA" id="ARBA00004651"/>
    </source>
</evidence>
<dbReference type="EMBL" id="CP097463">
    <property type="protein sequence ID" value="WAX57154.1"/>
    <property type="molecule type" value="Genomic_DNA"/>
</dbReference>
<keyword evidence="8" id="KW-1185">Reference proteome</keyword>
<name>A0ABY7JXK8_9ACTN</name>
<evidence type="ECO:0000313" key="7">
    <source>
        <dbReference type="EMBL" id="WAX57154.1"/>
    </source>
</evidence>
<dbReference type="Pfam" id="PF03706">
    <property type="entry name" value="LPG_synthase_TM"/>
    <property type="match status" value="1"/>
</dbReference>
<dbReference type="RefSeq" id="WP_269443691.1">
    <property type="nucleotide sequence ID" value="NZ_CP097463.1"/>
</dbReference>
<keyword evidence="2" id="KW-1003">Cell membrane</keyword>
<feature type="transmembrane region" description="Helical" evidence="6">
    <location>
        <begin position="7"/>
        <end position="27"/>
    </location>
</feature>
<feature type="transmembrane region" description="Helical" evidence="6">
    <location>
        <begin position="39"/>
        <end position="62"/>
    </location>
</feature>
<evidence type="ECO:0000313" key="8">
    <source>
        <dbReference type="Proteomes" id="UP001164693"/>
    </source>
</evidence>
<dbReference type="PANTHER" id="PTHR40277:SF1">
    <property type="entry name" value="BLL5419 PROTEIN"/>
    <property type="match status" value="1"/>
</dbReference>
<keyword evidence="4 6" id="KW-1133">Transmembrane helix</keyword>
<protein>
    <submittedName>
        <fullName evidence="7">Flippase-like domain-containing protein</fullName>
    </submittedName>
</protein>
<evidence type="ECO:0000256" key="3">
    <source>
        <dbReference type="ARBA" id="ARBA00022692"/>
    </source>
</evidence>
<sequence length="345" mass="35459">MTRRVWAVARLAAAVTIVAVIVVRLGAGPFLTGLRSVSAGTLLAACGIAIVTTSCCALRWWLVARGLQVPLGFGTAFAAYYRSQFLNSALPGGVLGDLHRGVRHGRDTGDLGRGLRAVFWERTAGQMVQIVVTVAVLATFASPVRGVALPIAVVCGLVALVAAAILRRGRMRYATSPPEVSTRSRRWARARLAVSTDLRDGIAAPRIWPGVLTCSVAAQAGHVVTFLIAARATGASLPFVHLLPLVMLVLLAAAVPTNVGGWGPREGAAAWVFSAAGLTAAQGVAAGAAYGALVTAASLPGAVVLGAGAVARRRRGRAPLTPVAVPSFRPHRTAAVLATEGARDG</sequence>
<reference evidence="7" key="1">
    <citation type="submission" date="2022-05" db="EMBL/GenBank/DDBJ databases">
        <title>Jatrophihabitans sp. SB3-54 whole genome sequence.</title>
        <authorList>
            <person name="Suh M.K."/>
            <person name="Eom M.K."/>
            <person name="Kim J.S."/>
            <person name="Kim H.S."/>
            <person name="Do H.E."/>
            <person name="Shin Y.K."/>
            <person name="Lee J.-S."/>
        </authorList>
    </citation>
    <scope>NUCLEOTIDE SEQUENCE</scope>
    <source>
        <strain evidence="7">SB3-54</strain>
    </source>
</reference>
<accession>A0ABY7JXK8</accession>
<feature type="transmembrane region" description="Helical" evidence="6">
    <location>
        <begin position="147"/>
        <end position="166"/>
    </location>
</feature>
<dbReference type="Proteomes" id="UP001164693">
    <property type="component" value="Chromosome"/>
</dbReference>
<evidence type="ECO:0000256" key="4">
    <source>
        <dbReference type="ARBA" id="ARBA00022989"/>
    </source>
</evidence>
<feature type="transmembrane region" description="Helical" evidence="6">
    <location>
        <begin position="235"/>
        <end position="255"/>
    </location>
</feature>
<evidence type="ECO:0000256" key="2">
    <source>
        <dbReference type="ARBA" id="ARBA00022475"/>
    </source>
</evidence>
<keyword evidence="3 6" id="KW-0812">Transmembrane</keyword>
<feature type="transmembrane region" description="Helical" evidence="6">
    <location>
        <begin position="207"/>
        <end position="229"/>
    </location>
</feature>
<gene>
    <name evidence="7" type="ORF">M6B22_21955</name>
</gene>
<dbReference type="PANTHER" id="PTHR40277">
    <property type="entry name" value="BLL5419 PROTEIN"/>
    <property type="match status" value="1"/>
</dbReference>
<feature type="transmembrane region" description="Helical" evidence="6">
    <location>
        <begin position="290"/>
        <end position="311"/>
    </location>
</feature>
<proteinExistence type="predicted"/>
<dbReference type="InterPro" id="IPR022791">
    <property type="entry name" value="L-PG_synthase/AglD"/>
</dbReference>
<organism evidence="7 8">
    <name type="scientific">Jatrophihabitans cynanchi</name>
    <dbReference type="NCBI Taxonomy" id="2944128"/>
    <lineage>
        <taxon>Bacteria</taxon>
        <taxon>Bacillati</taxon>
        <taxon>Actinomycetota</taxon>
        <taxon>Actinomycetes</taxon>
        <taxon>Jatrophihabitantales</taxon>
        <taxon>Jatrophihabitantaceae</taxon>
        <taxon>Jatrophihabitans</taxon>
    </lineage>
</organism>
<feature type="transmembrane region" description="Helical" evidence="6">
    <location>
        <begin position="123"/>
        <end position="141"/>
    </location>
</feature>
<comment type="subcellular location">
    <subcellularLocation>
        <location evidence="1">Cell membrane</location>
        <topology evidence="1">Multi-pass membrane protein</topology>
    </subcellularLocation>
</comment>